<gene>
    <name evidence="7" type="ORF">OWR29_14790</name>
</gene>
<reference evidence="7" key="1">
    <citation type="submission" date="2022-11" db="EMBL/GenBank/DDBJ databases">
        <authorList>
            <person name="Somphong A."/>
            <person name="Phongsopitanun W."/>
        </authorList>
    </citation>
    <scope>NUCLEOTIDE SEQUENCE</scope>
    <source>
        <strain evidence="7">Pm04-4</strain>
    </source>
</reference>
<proteinExistence type="inferred from homology"/>
<evidence type="ECO:0000256" key="3">
    <source>
        <dbReference type="ARBA" id="ARBA00023125"/>
    </source>
</evidence>
<dbReference type="Proteomes" id="UP001151002">
    <property type="component" value="Unassembled WGS sequence"/>
</dbReference>
<keyword evidence="4" id="KW-0804">Transcription</keyword>
<keyword evidence="3 5" id="KW-0238">DNA-binding</keyword>
<accession>A0ABT4AYE3</accession>
<dbReference type="RefSeq" id="WP_267563377.1">
    <property type="nucleotide sequence ID" value="NZ_JAPNTZ010000005.1"/>
</dbReference>
<dbReference type="InterPro" id="IPR005158">
    <property type="entry name" value="BTAD"/>
</dbReference>
<keyword evidence="2" id="KW-0805">Transcription regulation</keyword>
<dbReference type="PANTHER" id="PTHR35807:SF1">
    <property type="entry name" value="TRANSCRIPTIONAL REGULATOR REDD"/>
    <property type="match status" value="1"/>
</dbReference>
<dbReference type="InterPro" id="IPR011990">
    <property type="entry name" value="TPR-like_helical_dom_sf"/>
</dbReference>
<dbReference type="InterPro" id="IPR051677">
    <property type="entry name" value="AfsR-DnrI-RedD_regulator"/>
</dbReference>
<dbReference type="InterPro" id="IPR016032">
    <property type="entry name" value="Sig_transdc_resp-reg_C-effctor"/>
</dbReference>
<evidence type="ECO:0000256" key="1">
    <source>
        <dbReference type="ARBA" id="ARBA00005820"/>
    </source>
</evidence>
<dbReference type="InterPro" id="IPR036388">
    <property type="entry name" value="WH-like_DNA-bd_sf"/>
</dbReference>
<dbReference type="SUPFAM" id="SSF48452">
    <property type="entry name" value="TPR-like"/>
    <property type="match status" value="1"/>
</dbReference>
<dbReference type="PROSITE" id="PS51755">
    <property type="entry name" value="OMPR_PHOB"/>
    <property type="match status" value="1"/>
</dbReference>
<dbReference type="Gene3D" id="1.25.40.10">
    <property type="entry name" value="Tetratricopeptide repeat domain"/>
    <property type="match status" value="1"/>
</dbReference>
<evidence type="ECO:0000313" key="8">
    <source>
        <dbReference type="Proteomes" id="UP001151002"/>
    </source>
</evidence>
<feature type="DNA-binding region" description="OmpR/PhoB-type" evidence="5">
    <location>
        <begin position="1"/>
        <end position="104"/>
    </location>
</feature>
<feature type="domain" description="OmpR/PhoB-type" evidence="6">
    <location>
        <begin position="1"/>
        <end position="104"/>
    </location>
</feature>
<dbReference type="EMBL" id="JAPNTZ010000005">
    <property type="protein sequence ID" value="MCY1139264.1"/>
    <property type="molecule type" value="Genomic_DNA"/>
</dbReference>
<dbReference type="SUPFAM" id="SSF46894">
    <property type="entry name" value="C-terminal effector domain of the bipartite response regulators"/>
    <property type="match status" value="1"/>
</dbReference>
<dbReference type="Gene3D" id="1.10.10.10">
    <property type="entry name" value="Winged helix-like DNA-binding domain superfamily/Winged helix DNA-binding domain"/>
    <property type="match status" value="1"/>
</dbReference>
<keyword evidence="8" id="KW-1185">Reference proteome</keyword>
<dbReference type="PANTHER" id="PTHR35807">
    <property type="entry name" value="TRANSCRIPTIONAL REGULATOR REDD-RELATED"/>
    <property type="match status" value="1"/>
</dbReference>
<evidence type="ECO:0000256" key="2">
    <source>
        <dbReference type="ARBA" id="ARBA00023015"/>
    </source>
</evidence>
<sequence length="258" mass="28423">MIDRGPDLRFGLLGAVRVRRGRVDLELGGRQPRTILALLLAGAGSTVGLSEMVDTLWGEDPPVSAVNVVHRHIGVLRRVLEPELPVRATGDHLVRHASGYRLLVDEHNFDLLRFRRLAAEARRTDDPAAAVRRYATALSLWNGRCAAELEMEHPSFLAVEAERWQVTREAADAALRGGPVRLILPALRQATVLNPLDESLQARLLSALAADGRQAEAMHTFREVRRRLGDELGLGPGPQLIEAYDRLRPRATCAACGR</sequence>
<dbReference type="SMART" id="SM00862">
    <property type="entry name" value="Trans_reg_C"/>
    <property type="match status" value="1"/>
</dbReference>
<evidence type="ECO:0000256" key="5">
    <source>
        <dbReference type="PROSITE-ProRule" id="PRU01091"/>
    </source>
</evidence>
<dbReference type="InterPro" id="IPR001867">
    <property type="entry name" value="OmpR/PhoB-type_DNA-bd"/>
</dbReference>
<dbReference type="Pfam" id="PF03704">
    <property type="entry name" value="BTAD"/>
    <property type="match status" value="1"/>
</dbReference>
<dbReference type="SMART" id="SM01043">
    <property type="entry name" value="BTAD"/>
    <property type="match status" value="1"/>
</dbReference>
<protein>
    <submittedName>
        <fullName evidence="7">BTAD domain-containing putative transcriptional regulator</fullName>
    </submittedName>
</protein>
<comment type="caution">
    <text evidence="7">The sequence shown here is derived from an EMBL/GenBank/DDBJ whole genome shotgun (WGS) entry which is preliminary data.</text>
</comment>
<evidence type="ECO:0000313" key="7">
    <source>
        <dbReference type="EMBL" id="MCY1139264.1"/>
    </source>
</evidence>
<evidence type="ECO:0000256" key="4">
    <source>
        <dbReference type="ARBA" id="ARBA00023163"/>
    </source>
</evidence>
<name>A0ABT4AYE3_9ACTN</name>
<comment type="similarity">
    <text evidence="1">Belongs to the AfsR/DnrI/RedD regulatory family.</text>
</comment>
<organism evidence="7 8">
    <name type="scientific">Paractinoplanes pyxinae</name>
    <dbReference type="NCBI Taxonomy" id="2997416"/>
    <lineage>
        <taxon>Bacteria</taxon>
        <taxon>Bacillati</taxon>
        <taxon>Actinomycetota</taxon>
        <taxon>Actinomycetes</taxon>
        <taxon>Micromonosporales</taxon>
        <taxon>Micromonosporaceae</taxon>
        <taxon>Paractinoplanes</taxon>
    </lineage>
</organism>
<evidence type="ECO:0000259" key="6">
    <source>
        <dbReference type="PROSITE" id="PS51755"/>
    </source>
</evidence>